<gene>
    <name evidence="2" type="ORF">K8V65_06115</name>
</gene>
<accession>A0A921L9P6</accession>
<feature type="transmembrane region" description="Helical" evidence="1">
    <location>
        <begin position="28"/>
        <end position="46"/>
    </location>
</feature>
<keyword evidence="1" id="KW-1133">Transmembrane helix</keyword>
<keyword evidence="1" id="KW-0472">Membrane</keyword>
<evidence type="ECO:0000313" key="3">
    <source>
        <dbReference type="Proteomes" id="UP000780768"/>
    </source>
</evidence>
<proteinExistence type="predicted"/>
<dbReference type="RefSeq" id="WP_289548003.1">
    <property type="nucleotide sequence ID" value="NZ_CAKMHU010000011.1"/>
</dbReference>
<reference evidence="2" key="2">
    <citation type="submission" date="2021-09" db="EMBL/GenBank/DDBJ databases">
        <authorList>
            <person name="Gilroy R."/>
        </authorList>
    </citation>
    <scope>NUCLEOTIDE SEQUENCE</scope>
    <source>
        <strain evidence="2">7318</strain>
    </source>
</reference>
<comment type="caution">
    <text evidence="2">The sequence shown here is derived from an EMBL/GenBank/DDBJ whole genome shotgun (WGS) entry which is preliminary data.</text>
</comment>
<evidence type="ECO:0000256" key="1">
    <source>
        <dbReference type="SAM" id="Phobius"/>
    </source>
</evidence>
<keyword evidence="1" id="KW-0812">Transmembrane</keyword>
<name>A0A921L9P6_9FIRM</name>
<dbReference type="EMBL" id="DYVR01000169">
    <property type="protein sequence ID" value="HJF85216.1"/>
    <property type="molecule type" value="Genomic_DNA"/>
</dbReference>
<organism evidence="2 3">
    <name type="scientific">Megamonas hypermegale</name>
    <dbReference type="NCBI Taxonomy" id="158847"/>
    <lineage>
        <taxon>Bacteria</taxon>
        <taxon>Bacillati</taxon>
        <taxon>Bacillota</taxon>
        <taxon>Negativicutes</taxon>
        <taxon>Selenomonadales</taxon>
        <taxon>Selenomonadaceae</taxon>
        <taxon>Megamonas</taxon>
    </lineage>
</organism>
<protein>
    <submittedName>
        <fullName evidence="2">Uncharacterized protein</fullName>
    </submittedName>
</protein>
<dbReference type="AlphaFoldDB" id="A0A921L9P6"/>
<feature type="transmembrane region" description="Helical" evidence="1">
    <location>
        <begin position="5"/>
        <end position="22"/>
    </location>
</feature>
<evidence type="ECO:0000313" key="2">
    <source>
        <dbReference type="EMBL" id="HJF85216.1"/>
    </source>
</evidence>
<reference evidence="2" key="1">
    <citation type="journal article" date="2021" name="PeerJ">
        <title>Extensive microbial diversity within the chicken gut microbiome revealed by metagenomics and culture.</title>
        <authorList>
            <person name="Gilroy R."/>
            <person name="Ravi A."/>
            <person name="Getino M."/>
            <person name="Pursley I."/>
            <person name="Horton D.L."/>
            <person name="Alikhan N.F."/>
            <person name="Baker D."/>
            <person name="Gharbi K."/>
            <person name="Hall N."/>
            <person name="Watson M."/>
            <person name="Adriaenssens E.M."/>
            <person name="Foster-Nyarko E."/>
            <person name="Jarju S."/>
            <person name="Secka A."/>
            <person name="Antonio M."/>
            <person name="Oren A."/>
            <person name="Chaudhuri R.R."/>
            <person name="La Ragione R."/>
            <person name="Hildebrand F."/>
            <person name="Pallen M.J."/>
        </authorList>
    </citation>
    <scope>NUCLEOTIDE SEQUENCE</scope>
    <source>
        <strain evidence="2">7318</strain>
    </source>
</reference>
<dbReference type="Proteomes" id="UP000780768">
    <property type="component" value="Unassembled WGS sequence"/>
</dbReference>
<sequence length="71" mass="7707">MKSLFILNTIIAVICGAALSFLSGHAIMFIATFGICYWGLAIGLIADKIVNFNNDKTDTLKTSLKFSHAKI</sequence>